<organism evidence="1 2">
    <name type="scientific">Catharanthus roseus</name>
    <name type="common">Madagascar periwinkle</name>
    <name type="synonym">Vinca rosea</name>
    <dbReference type="NCBI Taxonomy" id="4058"/>
    <lineage>
        <taxon>Eukaryota</taxon>
        <taxon>Viridiplantae</taxon>
        <taxon>Streptophyta</taxon>
        <taxon>Embryophyta</taxon>
        <taxon>Tracheophyta</taxon>
        <taxon>Spermatophyta</taxon>
        <taxon>Magnoliopsida</taxon>
        <taxon>eudicotyledons</taxon>
        <taxon>Gunneridae</taxon>
        <taxon>Pentapetalae</taxon>
        <taxon>asterids</taxon>
        <taxon>lamiids</taxon>
        <taxon>Gentianales</taxon>
        <taxon>Apocynaceae</taxon>
        <taxon>Rauvolfioideae</taxon>
        <taxon>Vinceae</taxon>
        <taxon>Catharanthinae</taxon>
        <taxon>Catharanthus</taxon>
    </lineage>
</organism>
<gene>
    <name evidence="1" type="ORF">M9H77_15899</name>
</gene>
<comment type="caution">
    <text evidence="1">The sequence shown here is derived from an EMBL/GenBank/DDBJ whole genome shotgun (WGS) entry which is preliminary data.</text>
</comment>
<proteinExistence type="predicted"/>
<accession>A0ACC0B156</accession>
<dbReference type="EMBL" id="CM044704">
    <property type="protein sequence ID" value="KAI5666046.1"/>
    <property type="molecule type" value="Genomic_DNA"/>
</dbReference>
<dbReference type="Proteomes" id="UP001060085">
    <property type="component" value="Linkage Group LG04"/>
</dbReference>
<evidence type="ECO:0000313" key="2">
    <source>
        <dbReference type="Proteomes" id="UP001060085"/>
    </source>
</evidence>
<reference evidence="2" key="1">
    <citation type="journal article" date="2023" name="Nat. Plants">
        <title>Single-cell RNA sequencing provides a high-resolution roadmap for understanding the multicellular compartmentation of specialized metabolism.</title>
        <authorList>
            <person name="Sun S."/>
            <person name="Shen X."/>
            <person name="Li Y."/>
            <person name="Li Y."/>
            <person name="Wang S."/>
            <person name="Li R."/>
            <person name="Zhang H."/>
            <person name="Shen G."/>
            <person name="Guo B."/>
            <person name="Wei J."/>
            <person name="Xu J."/>
            <person name="St-Pierre B."/>
            <person name="Chen S."/>
            <person name="Sun C."/>
        </authorList>
    </citation>
    <scope>NUCLEOTIDE SEQUENCE [LARGE SCALE GENOMIC DNA]</scope>
</reference>
<keyword evidence="2" id="KW-1185">Reference proteome</keyword>
<sequence length="235" mass="25748">MEAVGGDNVVDMSIPGGVSGCSRWNPTKEQIDMLEGLYKQGIRTPTAEQIQQITNRLRAFGHIEGKNVFYWFQNHKARQRQKQKQDAISYFNRFIHHNNNSVFSPPPNVVCSPFCIPYTDLALSPRHLHQQANKLLIPTTFKRRSPPATTEKMAVAAADSCEHQTLDLFPLKPSGDLQARTSTSSSSSSSSKGDFGNMTTMPENSSTEGGGGGGSSGHLFFDFFSSCGNGTCESH</sequence>
<name>A0ACC0B156_CATRO</name>
<evidence type="ECO:0000313" key="1">
    <source>
        <dbReference type="EMBL" id="KAI5666046.1"/>
    </source>
</evidence>
<protein>
    <submittedName>
        <fullName evidence="1">Uncharacterized protein</fullName>
    </submittedName>
</protein>